<gene>
    <name evidence="4" type="ORF">JI748_11775</name>
</gene>
<organism evidence="4 5">
    <name type="scientific">Devosia rhizoryzae</name>
    <dbReference type="NCBI Taxonomy" id="2774137"/>
    <lineage>
        <taxon>Bacteria</taxon>
        <taxon>Pseudomonadati</taxon>
        <taxon>Pseudomonadota</taxon>
        <taxon>Alphaproteobacteria</taxon>
        <taxon>Hyphomicrobiales</taxon>
        <taxon>Devosiaceae</taxon>
        <taxon>Devosia</taxon>
    </lineage>
</organism>
<keyword evidence="1" id="KW-0521">NADP</keyword>
<dbReference type="InterPro" id="IPR036291">
    <property type="entry name" value="NAD(P)-bd_dom_sf"/>
</dbReference>
<accession>A0ABX7C745</accession>
<dbReference type="SUPFAM" id="SSF51735">
    <property type="entry name" value="NAD(P)-binding Rossmann-fold domains"/>
    <property type="match status" value="1"/>
</dbReference>
<dbReference type="PANTHER" id="PTHR48106:SF8">
    <property type="entry name" value="OS02G0805600 PROTEIN"/>
    <property type="match status" value="1"/>
</dbReference>
<dbReference type="PANTHER" id="PTHR48106">
    <property type="entry name" value="QUINONE OXIDOREDUCTASE PIG3-RELATED"/>
    <property type="match status" value="1"/>
</dbReference>
<evidence type="ECO:0000256" key="1">
    <source>
        <dbReference type="ARBA" id="ARBA00022857"/>
    </source>
</evidence>
<dbReference type="RefSeq" id="WP_201630846.1">
    <property type="nucleotide sequence ID" value="NZ_CP068046.1"/>
</dbReference>
<protein>
    <submittedName>
        <fullName evidence="4">NAD(P)H-quinone oxidoreductase</fullName>
    </submittedName>
</protein>
<dbReference type="SMART" id="SM00829">
    <property type="entry name" value="PKS_ER"/>
    <property type="match status" value="1"/>
</dbReference>
<dbReference type="InterPro" id="IPR011032">
    <property type="entry name" value="GroES-like_sf"/>
</dbReference>
<dbReference type="Gene3D" id="3.40.50.720">
    <property type="entry name" value="NAD(P)-binding Rossmann-like Domain"/>
    <property type="match status" value="1"/>
</dbReference>
<dbReference type="InterPro" id="IPR013149">
    <property type="entry name" value="ADH-like_C"/>
</dbReference>
<keyword evidence="5" id="KW-1185">Reference proteome</keyword>
<dbReference type="Gene3D" id="3.90.180.10">
    <property type="entry name" value="Medium-chain alcohol dehydrogenases, catalytic domain"/>
    <property type="match status" value="1"/>
</dbReference>
<evidence type="ECO:0000313" key="4">
    <source>
        <dbReference type="EMBL" id="QQR38455.1"/>
    </source>
</evidence>
<dbReference type="Pfam" id="PF00107">
    <property type="entry name" value="ADH_zinc_N"/>
    <property type="match status" value="1"/>
</dbReference>
<proteinExistence type="predicted"/>
<evidence type="ECO:0000313" key="5">
    <source>
        <dbReference type="Proteomes" id="UP000595857"/>
    </source>
</evidence>
<dbReference type="InterPro" id="IPR013154">
    <property type="entry name" value="ADH-like_N"/>
</dbReference>
<evidence type="ECO:0000259" key="3">
    <source>
        <dbReference type="SMART" id="SM00829"/>
    </source>
</evidence>
<dbReference type="SUPFAM" id="SSF50129">
    <property type="entry name" value="GroES-like"/>
    <property type="match status" value="1"/>
</dbReference>
<dbReference type="Pfam" id="PF08240">
    <property type="entry name" value="ADH_N"/>
    <property type="match status" value="1"/>
</dbReference>
<sequence>MRVVEIMRAGGPEVLEIVERLLPQPGPGEVLVQVLAASVNRPDIQQRRGLYPPPPGVTDVPGLDAAGRVVAVGEGVARPRVGDAVCALANGGAYADFLVVPAIQCMPVPAGLSFIEAASLPEAFFTAWNNIIWLGRLGEGETLLVQGGTSGVGMAGIQMAKLLRNARVFATASSAEKRAACLELGADAVFDYREDWASAIRAHAGEHCLDVALDAQAGPYVQQQLDLMAMDGRIVFIASHQGETAEVNIRDLVRRRLTLTGSTLRPRSSAYKGSIATALVEEVWPLLESGKIVTRVHAVFALDEVREAHALLDANEQLGKVVLVMDQAQAAERP</sequence>
<feature type="domain" description="Enoyl reductase (ER)" evidence="3">
    <location>
        <begin position="10"/>
        <end position="323"/>
    </location>
</feature>
<keyword evidence="2" id="KW-0560">Oxidoreductase</keyword>
<dbReference type="Proteomes" id="UP000595857">
    <property type="component" value="Chromosome"/>
</dbReference>
<dbReference type="NCBIfam" id="TIGR02824">
    <property type="entry name" value="quinone_pig3"/>
    <property type="match status" value="1"/>
</dbReference>
<dbReference type="EMBL" id="CP068046">
    <property type="protein sequence ID" value="QQR38455.1"/>
    <property type="molecule type" value="Genomic_DNA"/>
</dbReference>
<dbReference type="InterPro" id="IPR020843">
    <property type="entry name" value="ER"/>
</dbReference>
<dbReference type="InterPro" id="IPR014189">
    <property type="entry name" value="Quinone_OxRdtase_PIG3"/>
</dbReference>
<dbReference type="CDD" id="cd05276">
    <property type="entry name" value="p53_inducible_oxidoreductase"/>
    <property type="match status" value="1"/>
</dbReference>
<name>A0ABX7C745_9HYPH</name>
<reference evidence="4 5" key="1">
    <citation type="submission" date="2021-01" db="EMBL/GenBank/DDBJ databases">
        <title>Genome seq and assembly of Devosia sp. LEGU1.</title>
        <authorList>
            <person name="Chhetri G."/>
        </authorList>
    </citation>
    <scope>NUCLEOTIDE SEQUENCE [LARGE SCALE GENOMIC DNA]</scope>
    <source>
        <strain evidence="4 5">LEGU1</strain>
    </source>
</reference>
<evidence type="ECO:0000256" key="2">
    <source>
        <dbReference type="ARBA" id="ARBA00023002"/>
    </source>
</evidence>